<dbReference type="AlphaFoldDB" id="B7PW39"/>
<keyword evidence="2" id="KW-0964">Secreted</keyword>
<dbReference type="PaxDb" id="6945-B7PW39"/>
<feature type="compositionally biased region" description="Polar residues" evidence="3">
    <location>
        <begin position="183"/>
        <end position="208"/>
    </location>
</feature>
<evidence type="ECO:0000256" key="1">
    <source>
        <dbReference type="ARBA" id="ARBA00004613"/>
    </source>
</evidence>
<evidence type="ECO:0000313" key="5">
    <source>
        <dbReference type="EMBL" id="EEC10811.1"/>
    </source>
</evidence>
<dbReference type="EMBL" id="ABJB010768018">
    <property type="status" value="NOT_ANNOTATED_CDS"/>
    <property type="molecule type" value="Genomic_DNA"/>
</dbReference>
<evidence type="ECO:0000256" key="3">
    <source>
        <dbReference type="SAM" id="MobiDB-lite"/>
    </source>
</evidence>
<evidence type="ECO:0000313" key="7">
    <source>
        <dbReference type="Proteomes" id="UP000001555"/>
    </source>
</evidence>
<gene>
    <name evidence="5" type="ORF">IscW_ISCW007091</name>
</gene>
<dbReference type="VEuPathDB" id="VectorBase:ISCP_000735"/>
<name>B7PW39_IXOSC</name>
<accession>B7PW39</accession>
<reference evidence="5 7" key="1">
    <citation type="submission" date="2008-03" db="EMBL/GenBank/DDBJ databases">
        <title>Annotation of Ixodes scapularis.</title>
        <authorList>
            <consortium name="Ixodes scapularis Genome Project Consortium"/>
            <person name="Caler E."/>
            <person name="Hannick L.I."/>
            <person name="Bidwell S."/>
            <person name="Joardar V."/>
            <person name="Thiagarajan M."/>
            <person name="Amedeo P."/>
            <person name="Galinsky K.J."/>
            <person name="Schobel S."/>
            <person name="Inman J."/>
            <person name="Hostetler J."/>
            <person name="Miller J."/>
            <person name="Hammond M."/>
            <person name="Megy K."/>
            <person name="Lawson D."/>
            <person name="Kodira C."/>
            <person name="Sutton G."/>
            <person name="Meyer J."/>
            <person name="Hill C.A."/>
            <person name="Birren B."/>
            <person name="Nene V."/>
            <person name="Collins F."/>
            <person name="Alarcon-Chaidez F."/>
            <person name="Wikel S."/>
            <person name="Strausberg R."/>
        </authorList>
    </citation>
    <scope>NUCLEOTIDE SEQUENCE [LARGE SCALE GENOMIC DNA]</scope>
    <source>
        <strain evidence="7">Wikel</strain>
        <strain evidence="5">Wikel colony</strain>
    </source>
</reference>
<feature type="compositionally biased region" description="Basic and acidic residues" evidence="3">
    <location>
        <begin position="99"/>
        <end position="108"/>
    </location>
</feature>
<comment type="subcellular location">
    <subcellularLocation>
        <location evidence="1">Secreted</location>
    </subcellularLocation>
</comment>
<dbReference type="HOGENOM" id="CLU_981011_0_0_1"/>
<sequence>MGRKCSFEGHLMSHGEVVKKGEPCESYECDAENELMAIKRCHYGVYQGAPPNCTLQKNPGEFPTCCPWPQCYPSPDYEPDDSFIDGADQPDTFPSYDPPEIRLDHLEESGNLSTEAGNSVPAESASPSTPSTAQDTGDATQSGAPSEFTRNTSHNVPSGAAGPSAPPTAQDTNDKAQRDATSDGKSSSADALSTTVASVSSEDTSLVQPPQLAEDSSSSSGQSLDHALDASTTDGSSPDMSRKKRSSAKGSEGAAPDSDCHSRCDRLRSFAAGLNSSVLNCDCI</sequence>
<keyword evidence="7" id="KW-1185">Reference proteome</keyword>
<protein>
    <submittedName>
        <fullName evidence="5 6">Clumping factor B, putative</fullName>
    </submittedName>
</protein>
<dbReference type="EMBL" id="ABJB010879332">
    <property type="status" value="NOT_ANNOTATED_CDS"/>
    <property type="molecule type" value="Genomic_DNA"/>
</dbReference>
<dbReference type="Proteomes" id="UP000001555">
    <property type="component" value="Unassembled WGS sequence"/>
</dbReference>
<evidence type="ECO:0000313" key="6">
    <source>
        <dbReference type="EnsemblMetazoa" id="ISCW007091-PA"/>
    </source>
</evidence>
<dbReference type="InterPro" id="IPR029277">
    <property type="entry name" value="SVWC_dom"/>
</dbReference>
<feature type="compositionally biased region" description="Low complexity" evidence="3">
    <location>
        <begin position="157"/>
        <end position="169"/>
    </location>
</feature>
<dbReference type="OrthoDB" id="10334976at2759"/>
<feature type="domain" description="Single" evidence="4">
    <location>
        <begin position="5"/>
        <end position="71"/>
    </location>
</feature>
<dbReference type="SMART" id="SM01318">
    <property type="entry name" value="SVWC"/>
    <property type="match status" value="1"/>
</dbReference>
<feature type="region of interest" description="Disordered" evidence="3">
    <location>
        <begin position="77"/>
        <end position="262"/>
    </location>
</feature>
<proteinExistence type="predicted"/>
<dbReference type="Pfam" id="PF15430">
    <property type="entry name" value="SVWC"/>
    <property type="match status" value="1"/>
</dbReference>
<feature type="compositionally biased region" description="Polar residues" evidence="3">
    <location>
        <begin position="134"/>
        <end position="156"/>
    </location>
</feature>
<dbReference type="VEuPathDB" id="VectorBase:ISCI007091"/>
<feature type="compositionally biased region" description="Polar residues" evidence="3">
    <location>
        <begin position="230"/>
        <end position="239"/>
    </location>
</feature>
<dbReference type="VEuPathDB" id="VectorBase:ISCW007091"/>
<dbReference type="GO" id="GO:0005576">
    <property type="term" value="C:extracellular region"/>
    <property type="evidence" value="ECO:0007669"/>
    <property type="project" value="UniProtKB-SubCell"/>
</dbReference>
<dbReference type="STRING" id="6945.B7PW39"/>
<feature type="compositionally biased region" description="Low complexity" evidence="3">
    <location>
        <begin position="119"/>
        <end position="133"/>
    </location>
</feature>
<dbReference type="EMBL" id="ABJB010531784">
    <property type="status" value="NOT_ANNOTATED_CDS"/>
    <property type="molecule type" value="Genomic_DNA"/>
</dbReference>
<organism>
    <name type="scientific">Ixodes scapularis</name>
    <name type="common">Black-legged tick</name>
    <name type="synonym">Deer tick</name>
    <dbReference type="NCBI Taxonomy" id="6945"/>
    <lineage>
        <taxon>Eukaryota</taxon>
        <taxon>Metazoa</taxon>
        <taxon>Ecdysozoa</taxon>
        <taxon>Arthropoda</taxon>
        <taxon>Chelicerata</taxon>
        <taxon>Arachnida</taxon>
        <taxon>Acari</taxon>
        <taxon>Parasitiformes</taxon>
        <taxon>Ixodida</taxon>
        <taxon>Ixodoidea</taxon>
        <taxon>Ixodidae</taxon>
        <taxon>Ixodinae</taxon>
        <taxon>Ixodes</taxon>
    </lineage>
</organism>
<reference evidence="6" key="2">
    <citation type="submission" date="2020-05" db="UniProtKB">
        <authorList>
            <consortium name="EnsemblMetazoa"/>
        </authorList>
    </citation>
    <scope>IDENTIFICATION</scope>
    <source>
        <strain evidence="6">wikel</strain>
    </source>
</reference>
<dbReference type="EMBL" id="DS805425">
    <property type="protein sequence ID" value="EEC10811.1"/>
    <property type="molecule type" value="Genomic_DNA"/>
</dbReference>
<feature type="compositionally biased region" description="Basic and acidic residues" evidence="3">
    <location>
        <begin position="172"/>
        <end position="182"/>
    </location>
</feature>
<evidence type="ECO:0000259" key="4">
    <source>
        <dbReference type="SMART" id="SM01318"/>
    </source>
</evidence>
<dbReference type="InParanoid" id="B7PW39"/>
<dbReference type="EnsemblMetazoa" id="ISCW007091-RA">
    <property type="protein sequence ID" value="ISCW007091-PA"/>
    <property type="gene ID" value="ISCW007091"/>
</dbReference>
<evidence type="ECO:0000256" key="2">
    <source>
        <dbReference type="ARBA" id="ARBA00022525"/>
    </source>
</evidence>